<organism evidence="3 4">
    <name type="scientific">Granulimonas faecalis</name>
    <dbReference type="NCBI Taxonomy" id="2894155"/>
    <lineage>
        <taxon>Bacteria</taxon>
        <taxon>Bacillati</taxon>
        <taxon>Actinomycetota</taxon>
        <taxon>Coriobacteriia</taxon>
        <taxon>Coriobacteriales</taxon>
        <taxon>Kribbibacteriaceae</taxon>
        <taxon>Granulimonas</taxon>
    </lineage>
</organism>
<dbReference type="RefSeq" id="WP_204406893.1">
    <property type="nucleotide sequence ID" value="NZ_BQKC01000001.1"/>
</dbReference>
<dbReference type="Pfam" id="PF10112">
    <property type="entry name" value="Halogen_Hydrol"/>
    <property type="match status" value="1"/>
</dbReference>
<dbReference type="AlphaFoldDB" id="A0AAV5B3B9"/>
<feature type="transmembrane region" description="Helical" evidence="2">
    <location>
        <begin position="115"/>
        <end position="135"/>
    </location>
</feature>
<evidence type="ECO:0008006" key="5">
    <source>
        <dbReference type="Google" id="ProtNLM"/>
    </source>
</evidence>
<evidence type="ECO:0000313" key="4">
    <source>
        <dbReference type="Proteomes" id="UP001055025"/>
    </source>
</evidence>
<comment type="caution">
    <text evidence="3">The sequence shown here is derived from an EMBL/GenBank/DDBJ whole genome shotgun (WGS) entry which is preliminary data.</text>
</comment>
<keyword evidence="2" id="KW-0812">Transmembrane</keyword>
<keyword evidence="2" id="KW-1133">Transmembrane helix</keyword>
<dbReference type="InterPro" id="IPR018770">
    <property type="entry name" value="ChloroindolylP_hydrolase"/>
</dbReference>
<reference evidence="3" key="1">
    <citation type="journal article" date="2022" name="Int. J. Syst. Evol. Microbiol.">
        <title>Granulimonas faecalis gen. nov., sp. nov., and Leptogranulimonas caecicola gen. nov., sp. nov., novel lactate-producing Atopobiaceae bacteria isolated from mouse intestines, and an emended description of the family Atopobiaceae.</title>
        <authorList>
            <person name="Morinaga K."/>
            <person name="Kusada H."/>
            <person name="Sakamoto S."/>
            <person name="Murakami T."/>
            <person name="Toyoda A."/>
            <person name="Mori H."/>
            <person name="Meng X.Y."/>
            <person name="Takashino M."/>
            <person name="Murotomi K."/>
            <person name="Tamaki H."/>
        </authorList>
    </citation>
    <scope>NUCLEOTIDE SEQUENCE</scope>
    <source>
        <strain evidence="3">OPF53</strain>
    </source>
</reference>
<dbReference type="EMBL" id="BQKC01000001">
    <property type="protein sequence ID" value="GJM54945.1"/>
    <property type="molecule type" value="Genomic_DNA"/>
</dbReference>
<sequence>MADNGDKDVFQSLGSMVQDAIDSREFAELRTMVERTAAAAGEGVRKAQEAVATSMTEARRKEEERVARERVAARYGSAAGLRVTGAVAAFLGAMFAITFVLGILGALALRLMDMGLVAILAVFLFLSVGLLRGGVDRLSLARRFDAYRRVIGSREACTVAELCHQVGRKADAVRADARRLIVKGLLREGRLSSSGRTLAVTETAFAAVEEQERAAAEARRASRAQRVEAKVEPVGPAPAADAGDAPFSVDDAPEEVRPLLRRGAAYLSELDEANAAIDDDAVSAKVDRIQCVATNILAYASEHPEVADDLERFMNYYLPITVKLLKAYDDLEEQPVQGVNISTSRKEIEGTLDTLAVAYERLLDTIFRDMTWDVSADISVLNDVLAQEGLIDRGGPAAKD</sequence>
<protein>
    <recommendedName>
        <fullName evidence="5">5-bromo-4-chloroindolyl phosphate hydrolysis protein</fullName>
    </recommendedName>
</protein>
<feature type="region of interest" description="Disordered" evidence="1">
    <location>
        <begin position="227"/>
        <end position="250"/>
    </location>
</feature>
<name>A0AAV5B3B9_9ACTN</name>
<evidence type="ECO:0000313" key="3">
    <source>
        <dbReference type="EMBL" id="GJM54945.1"/>
    </source>
</evidence>
<evidence type="ECO:0000256" key="2">
    <source>
        <dbReference type="SAM" id="Phobius"/>
    </source>
</evidence>
<proteinExistence type="predicted"/>
<gene>
    <name evidence="3" type="ORF">ATOP_06000</name>
</gene>
<keyword evidence="2" id="KW-0472">Membrane</keyword>
<keyword evidence="4" id="KW-1185">Reference proteome</keyword>
<dbReference type="Proteomes" id="UP001055025">
    <property type="component" value="Unassembled WGS sequence"/>
</dbReference>
<feature type="compositionally biased region" description="Low complexity" evidence="1">
    <location>
        <begin position="237"/>
        <end position="246"/>
    </location>
</feature>
<accession>A0AAV5B3B9</accession>
<feature type="transmembrane region" description="Helical" evidence="2">
    <location>
        <begin position="83"/>
        <end position="109"/>
    </location>
</feature>
<evidence type="ECO:0000256" key="1">
    <source>
        <dbReference type="SAM" id="MobiDB-lite"/>
    </source>
</evidence>